<evidence type="ECO:0000313" key="3">
    <source>
        <dbReference type="EMBL" id="KAI6655893.1"/>
    </source>
</evidence>
<dbReference type="InterPro" id="IPR016024">
    <property type="entry name" value="ARM-type_fold"/>
</dbReference>
<organism evidence="3 4">
    <name type="scientific">Oopsacas minuta</name>
    <dbReference type="NCBI Taxonomy" id="111878"/>
    <lineage>
        <taxon>Eukaryota</taxon>
        <taxon>Metazoa</taxon>
        <taxon>Porifera</taxon>
        <taxon>Hexactinellida</taxon>
        <taxon>Hexasterophora</taxon>
        <taxon>Lyssacinosida</taxon>
        <taxon>Leucopsacidae</taxon>
        <taxon>Oopsacas</taxon>
    </lineage>
</organism>
<dbReference type="InterPro" id="IPR011989">
    <property type="entry name" value="ARM-like"/>
</dbReference>
<dbReference type="EMBL" id="JAKMXF010000166">
    <property type="protein sequence ID" value="KAI6655893.1"/>
    <property type="molecule type" value="Genomic_DNA"/>
</dbReference>
<evidence type="ECO:0000259" key="2">
    <source>
        <dbReference type="Pfam" id="PF25757"/>
    </source>
</evidence>
<dbReference type="Proteomes" id="UP001165289">
    <property type="component" value="Unassembled WGS sequence"/>
</dbReference>
<dbReference type="InterPro" id="IPR052623">
    <property type="entry name" value="DAAF5"/>
</dbReference>
<dbReference type="SUPFAM" id="SSF48371">
    <property type="entry name" value="ARM repeat"/>
    <property type="match status" value="1"/>
</dbReference>
<evidence type="ECO:0000313" key="4">
    <source>
        <dbReference type="Proteomes" id="UP001165289"/>
    </source>
</evidence>
<dbReference type="AlphaFoldDB" id="A0AAV7K3X7"/>
<dbReference type="PANTHER" id="PTHR16216">
    <property type="entry name" value="DYNEIN ASSEMBLY FACTOR 5, AXONEMAL"/>
    <property type="match status" value="1"/>
</dbReference>
<dbReference type="GO" id="GO:0005737">
    <property type="term" value="C:cytoplasm"/>
    <property type="evidence" value="ECO:0007669"/>
    <property type="project" value="TreeGrafter"/>
</dbReference>
<dbReference type="GO" id="GO:0036159">
    <property type="term" value="P:inner dynein arm assembly"/>
    <property type="evidence" value="ECO:0007669"/>
    <property type="project" value="TreeGrafter"/>
</dbReference>
<feature type="domain" description="Dynein axonemal assembly factor 5 TPR repeats" evidence="2">
    <location>
        <begin position="22"/>
        <end position="311"/>
    </location>
</feature>
<dbReference type="Pfam" id="PF25757">
    <property type="entry name" value="TPR_DNAAF5"/>
    <property type="match status" value="1"/>
</dbReference>
<dbReference type="InterPro" id="IPR056497">
    <property type="entry name" value="HEAT_DAAF5"/>
</dbReference>
<protein>
    <submittedName>
        <fullName evidence="3">Dynein assembly factor 5, axonemal</fullName>
    </submittedName>
</protein>
<comment type="caution">
    <text evidence="3">The sequence shown here is derived from an EMBL/GenBank/DDBJ whole genome shotgun (WGS) entry which is preliminary data.</text>
</comment>
<dbReference type="PANTHER" id="PTHR16216:SF2">
    <property type="entry name" value="DYNEIN AXONEMAL ASSEMBLY FACTOR 5"/>
    <property type="match status" value="1"/>
</dbReference>
<dbReference type="GO" id="GO:0045505">
    <property type="term" value="F:dynein intermediate chain binding"/>
    <property type="evidence" value="ECO:0007669"/>
    <property type="project" value="TreeGrafter"/>
</dbReference>
<dbReference type="GO" id="GO:0036158">
    <property type="term" value="P:outer dynein arm assembly"/>
    <property type="evidence" value="ECO:0007669"/>
    <property type="project" value="TreeGrafter"/>
</dbReference>
<feature type="domain" description="Dynein axonemal assembly factor 5 HEAT-repeat" evidence="1">
    <location>
        <begin position="325"/>
        <end position="523"/>
    </location>
</feature>
<gene>
    <name evidence="3" type="ORF">LOD99_1627</name>
</gene>
<accession>A0AAV7K3X7</accession>
<keyword evidence="4" id="KW-1185">Reference proteome</keyword>
<dbReference type="InterPro" id="IPR057978">
    <property type="entry name" value="TPR_DAAF5"/>
</dbReference>
<evidence type="ECO:0000259" key="1">
    <source>
        <dbReference type="Pfam" id="PF24573"/>
    </source>
</evidence>
<dbReference type="Gene3D" id="1.25.10.10">
    <property type="entry name" value="Leucine-rich Repeat Variant"/>
    <property type="match status" value="2"/>
</dbReference>
<dbReference type="GO" id="GO:0003341">
    <property type="term" value="P:cilium movement"/>
    <property type="evidence" value="ECO:0007669"/>
    <property type="project" value="TreeGrafter"/>
</dbReference>
<reference evidence="3 4" key="1">
    <citation type="journal article" date="2023" name="BMC Biol.">
        <title>The compact genome of the sponge Oopsacas minuta (Hexactinellida) is lacking key metazoan core genes.</title>
        <authorList>
            <person name="Santini S."/>
            <person name="Schenkelaars Q."/>
            <person name="Jourda C."/>
            <person name="Duchesne M."/>
            <person name="Belahbib H."/>
            <person name="Rocher C."/>
            <person name="Selva M."/>
            <person name="Riesgo A."/>
            <person name="Vervoort M."/>
            <person name="Leys S.P."/>
            <person name="Kodjabachian L."/>
            <person name="Le Bivic A."/>
            <person name="Borchiellini C."/>
            <person name="Claverie J.M."/>
            <person name="Renard E."/>
        </authorList>
    </citation>
    <scope>NUCLEOTIDE SEQUENCE [LARGE SCALE GENOMIC DNA]</scope>
    <source>
        <strain evidence="3">SPO-2</strain>
    </source>
</reference>
<dbReference type="Pfam" id="PF24573">
    <property type="entry name" value="HEAT_DAAF5"/>
    <property type="match status" value="1"/>
</dbReference>
<sequence length="850" mass="96924">MSEEVKEKVLYLQQQLQRDVNCLSDSNRSVRASSLNKIRKFVFVDKQLSSEEILLMLDFLLKPLLKLFPDSVEKCRETSLAIFREFYERLDCEGIGRSLTYLMPVMVSRLANQEIKEPSEEIRLQMIEFLEYFLKKLSKLVITPFYDDVIMILHFSVTDPYAEVKKISCSLIEYIAPFLSDCFFVTGECLITPILSSIGHQHSKVRTATLRALGVTMQCGGSKAGKRLEECMFPLAQRTFDQIPNVRICLYQVLGGWLLDLLDRYSYWYRLLPLFLSGLTDELPEVREKVKLLFDEIGAKYEEENERQLKDFLDYPDTTIIDTPYTRPRLGCRVLVRENFSKILPALIRDMTDWTERNRLKAAELLYTLLVHEEDHATQHTSAILQGFYKGMLVDEETVKERIDMSAEVVGYFVSSDTWIPLVTSAVIGSTGIKTQSPVATSVHSMIATLRVFSHLLKGAKSSSIQPHISEIVQCICIPDLALSETHDVILHLVHCMHNFIDKTNKEDCEFISNQLFASLLGLSAKPVLTNSLRDLIIDTQRSLAIHQEIEIQDLYRIHTKSILEQIEPTSNNWLASTSHEFLIFISILTNAGTHLGSLLPVITSILITCMTPKKDNVIKLELFNVLVELLTSDLNTSLNSQGELKQFIPELVYKVILPNCRWMIGRTAGVMRTASVSCLWALAKTGSFPAELCCDADLLAVIPTLLDDDTESTRLSTCKAFKEIISVPNVHLSTDQLHELYPHLAKRLDDNRDDVRVATCKILTRFYQLVPANYNTELYAAHLKDMYQGLLLHLDDPLQEIQEEVYAVLVTAAKICPQLLIEQLDSVRHKHRVSYYCKNLSEYVRSIIS</sequence>
<proteinExistence type="predicted"/>
<name>A0AAV7K3X7_9METZ</name>